<dbReference type="Gene3D" id="1.10.357.10">
    <property type="entry name" value="Tetracycline Repressor, domain 2"/>
    <property type="match status" value="1"/>
</dbReference>
<name>A0A087CNR8_9BIFI</name>
<evidence type="ECO:0000256" key="3">
    <source>
        <dbReference type="SAM" id="MobiDB-lite"/>
    </source>
</evidence>
<dbReference type="Proteomes" id="UP000028984">
    <property type="component" value="Unassembled WGS sequence"/>
</dbReference>
<sequence length="305" mass="34912">MSVPQPTVGLHNVGLRRTRQDRTAPRQKDDCMTKDMTESRRTRYTRQAMQDALIELMRERPVNAITVKALCERADVNRSTFYAHYASIDELLHDIEDGTMAWVTAALDQLLRQLDVSGIERIIEQICRYIADNRNHLQVLMSPKADVGFQQQLLELIYSRRGVAEQMQSGAPDPTEAQMRMRFAVSGSIGLIQYWLSTDLTATPEAVARTILTMALPRHDGDSPTIPSFQRHNARAEPERDPMPSHAQLTPQPHKPISQLIKIDINSETYQVTDRFHFREAMSDVTFRNEQQSCWTWHGRNARSG</sequence>
<dbReference type="AlphaFoldDB" id="A0A087CNR8"/>
<keyword evidence="1 2" id="KW-0238">DNA-binding</keyword>
<dbReference type="PANTHER" id="PTHR43479:SF7">
    <property type="entry name" value="TETR-FAMILY TRANSCRIPTIONAL REGULATOR"/>
    <property type="match status" value="1"/>
</dbReference>
<dbReference type="Pfam" id="PF00440">
    <property type="entry name" value="TetR_N"/>
    <property type="match status" value="1"/>
</dbReference>
<dbReference type="InterPro" id="IPR039532">
    <property type="entry name" value="TetR_C_Firmicutes"/>
</dbReference>
<dbReference type="Pfam" id="PF14278">
    <property type="entry name" value="TetR_C_8"/>
    <property type="match status" value="1"/>
</dbReference>
<dbReference type="InterPro" id="IPR001647">
    <property type="entry name" value="HTH_TetR"/>
</dbReference>
<dbReference type="eggNOG" id="COG1309">
    <property type="taxonomic scope" value="Bacteria"/>
</dbReference>
<proteinExistence type="predicted"/>
<reference evidence="5 6" key="1">
    <citation type="submission" date="2014-03" db="EMBL/GenBank/DDBJ databases">
        <title>Genomics of Bifidobacteria.</title>
        <authorList>
            <person name="Ventura M."/>
            <person name="Milani C."/>
            <person name="Lugli G.A."/>
        </authorList>
    </citation>
    <scope>NUCLEOTIDE SEQUENCE [LARGE SCALE GENOMIC DNA]</scope>
    <source>
        <strain evidence="5 6">DSM 23975</strain>
    </source>
</reference>
<dbReference type="PROSITE" id="PS50977">
    <property type="entry name" value="HTH_TETR_2"/>
    <property type="match status" value="1"/>
</dbReference>
<evidence type="ECO:0000256" key="1">
    <source>
        <dbReference type="ARBA" id="ARBA00023125"/>
    </source>
</evidence>
<protein>
    <submittedName>
        <fullName evidence="5">TetR family transcriptional regulator</fullName>
    </submittedName>
</protein>
<dbReference type="EMBL" id="JGZK01000014">
    <property type="protein sequence ID" value="KFI84918.1"/>
    <property type="molecule type" value="Genomic_DNA"/>
</dbReference>
<gene>
    <name evidence="5" type="ORF">BREU_2253</name>
</gene>
<feature type="DNA-binding region" description="H-T-H motif" evidence="2">
    <location>
        <begin position="66"/>
        <end position="85"/>
    </location>
</feature>
<dbReference type="SUPFAM" id="SSF46689">
    <property type="entry name" value="Homeodomain-like"/>
    <property type="match status" value="1"/>
</dbReference>
<evidence type="ECO:0000313" key="5">
    <source>
        <dbReference type="EMBL" id="KFI84918.1"/>
    </source>
</evidence>
<keyword evidence="6" id="KW-1185">Reference proteome</keyword>
<dbReference type="PANTHER" id="PTHR43479">
    <property type="entry name" value="ACREF/ENVCD OPERON REPRESSOR-RELATED"/>
    <property type="match status" value="1"/>
</dbReference>
<feature type="region of interest" description="Disordered" evidence="3">
    <location>
        <begin position="233"/>
        <end position="253"/>
    </location>
</feature>
<dbReference type="InterPro" id="IPR009057">
    <property type="entry name" value="Homeodomain-like_sf"/>
</dbReference>
<dbReference type="GO" id="GO:0003677">
    <property type="term" value="F:DNA binding"/>
    <property type="evidence" value="ECO:0007669"/>
    <property type="project" value="UniProtKB-UniRule"/>
</dbReference>
<evidence type="ECO:0000259" key="4">
    <source>
        <dbReference type="PROSITE" id="PS50977"/>
    </source>
</evidence>
<feature type="region of interest" description="Disordered" evidence="3">
    <location>
        <begin position="1"/>
        <end position="30"/>
    </location>
</feature>
<accession>A0A087CNR8</accession>
<feature type="compositionally biased region" description="Basic and acidic residues" evidence="3">
    <location>
        <begin position="18"/>
        <end position="30"/>
    </location>
</feature>
<feature type="domain" description="HTH tetR-type" evidence="4">
    <location>
        <begin position="43"/>
        <end position="103"/>
    </location>
</feature>
<comment type="caution">
    <text evidence="5">The sequence shown here is derived from an EMBL/GenBank/DDBJ whole genome shotgun (WGS) entry which is preliminary data.</text>
</comment>
<dbReference type="STRING" id="1437610.BREU_2253"/>
<organism evidence="5 6">
    <name type="scientific">Bifidobacterium reuteri DSM 23975</name>
    <dbReference type="NCBI Taxonomy" id="1437610"/>
    <lineage>
        <taxon>Bacteria</taxon>
        <taxon>Bacillati</taxon>
        <taxon>Actinomycetota</taxon>
        <taxon>Actinomycetes</taxon>
        <taxon>Bifidobacteriales</taxon>
        <taxon>Bifidobacteriaceae</taxon>
        <taxon>Bifidobacterium</taxon>
    </lineage>
</organism>
<evidence type="ECO:0000313" key="6">
    <source>
        <dbReference type="Proteomes" id="UP000028984"/>
    </source>
</evidence>
<evidence type="ECO:0000256" key="2">
    <source>
        <dbReference type="PROSITE-ProRule" id="PRU00335"/>
    </source>
</evidence>
<feature type="compositionally biased region" description="Basic and acidic residues" evidence="3">
    <location>
        <begin position="234"/>
        <end position="243"/>
    </location>
</feature>
<dbReference type="InterPro" id="IPR050624">
    <property type="entry name" value="HTH-type_Tx_Regulator"/>
</dbReference>